<dbReference type="EMBL" id="FUWP01000005">
    <property type="protein sequence ID" value="SKA25572.1"/>
    <property type="molecule type" value="Genomic_DNA"/>
</dbReference>
<organism evidence="2 3">
    <name type="scientific">Photobacterium toruni</name>
    <dbReference type="NCBI Taxonomy" id="1935446"/>
    <lineage>
        <taxon>Bacteria</taxon>
        <taxon>Pseudomonadati</taxon>
        <taxon>Pseudomonadota</taxon>
        <taxon>Gammaproteobacteria</taxon>
        <taxon>Vibrionales</taxon>
        <taxon>Vibrionaceae</taxon>
        <taxon>Photobacterium</taxon>
    </lineage>
</organism>
<evidence type="ECO:0000313" key="4">
    <source>
        <dbReference type="Proteomes" id="UP001306119"/>
    </source>
</evidence>
<reference evidence="1 4" key="2">
    <citation type="submission" date="2024-01" db="EMBL/GenBank/DDBJ databases">
        <title>Active colonisers of the gastrointestinal tract of Atlantic salmon farmed in a warm water region.</title>
        <authorList>
            <person name="Bowman J.P."/>
        </authorList>
    </citation>
    <scope>NUCLEOTIDE SEQUENCE [LARGE SCALE GENOMIC DNA]</scope>
    <source>
        <strain evidence="1 4">S3MW1</strain>
    </source>
</reference>
<dbReference type="Proteomes" id="UP001306119">
    <property type="component" value="Unassembled WGS sequence"/>
</dbReference>
<dbReference type="RefSeq" id="WP_235866924.1">
    <property type="nucleotide sequence ID" value="NZ_AP024854.1"/>
</dbReference>
<gene>
    <name evidence="2" type="ORF">CZ814_01528</name>
    <name evidence="1" type="ORF">VXS06_12740</name>
</gene>
<keyword evidence="4" id="KW-1185">Reference proteome</keyword>
<evidence type="ECO:0000313" key="2">
    <source>
        <dbReference type="EMBL" id="SKA25572.1"/>
    </source>
</evidence>
<evidence type="ECO:0000313" key="1">
    <source>
        <dbReference type="EMBL" id="MEC6832628.1"/>
    </source>
</evidence>
<evidence type="ECO:0000313" key="3">
    <source>
        <dbReference type="Proteomes" id="UP000191116"/>
    </source>
</evidence>
<name>A0A1T4SBI3_9GAMM</name>
<dbReference type="EMBL" id="JAYXUG010000009">
    <property type="protein sequence ID" value="MEC6832628.1"/>
    <property type="molecule type" value="Genomic_DNA"/>
</dbReference>
<protein>
    <submittedName>
        <fullName evidence="2">Uncharacterized protein</fullName>
    </submittedName>
</protein>
<dbReference type="Proteomes" id="UP000191116">
    <property type="component" value="Unassembled WGS sequence"/>
</dbReference>
<sequence>MMINMDIERFSANSYTTVPGVLTGQPTTIEMTGFSDSRCYLEQQTGLRRCPADESGVWGSPLDN</sequence>
<accession>A0A1T4SBI3</accession>
<reference evidence="2 3" key="1">
    <citation type="submission" date="2017-02" db="EMBL/GenBank/DDBJ databases">
        <authorList>
            <person name="Peterson S.W."/>
        </authorList>
    </citation>
    <scope>NUCLEOTIDE SEQUENCE [LARGE SCALE GENOMIC DNA]</scope>
    <source>
        <strain evidence="2 3">CECT 9189</strain>
    </source>
</reference>
<proteinExistence type="predicted"/>
<dbReference type="AlphaFoldDB" id="A0A1T4SBI3"/>